<dbReference type="GO" id="GO:0008270">
    <property type="term" value="F:zinc ion binding"/>
    <property type="evidence" value="ECO:0007669"/>
    <property type="project" value="UniProtKB-UniRule"/>
</dbReference>
<dbReference type="InterPro" id="IPR037219">
    <property type="entry name" value="Peptidase_M41-like"/>
</dbReference>
<evidence type="ECO:0000259" key="17">
    <source>
        <dbReference type="SMART" id="SM00382"/>
    </source>
</evidence>
<evidence type="ECO:0000256" key="13">
    <source>
        <dbReference type="ARBA" id="ARBA00023136"/>
    </source>
</evidence>
<dbReference type="InterPro" id="IPR003960">
    <property type="entry name" value="ATPase_AAA_CS"/>
</dbReference>
<evidence type="ECO:0000256" key="5">
    <source>
        <dbReference type="ARBA" id="ARBA00022692"/>
    </source>
</evidence>
<sequence>MFEFKFNLTPKNVFLWLIVLFLVFSVFLSFREGSKLFPEKPLSSVITDVDRGKISKIEVLDDKLLVSYKDGKIFSSRKENQDSIYKILKDSGIDTKKVEVDIKDTSGGAMWVNILSNVLPLVLMVGFFLFLIRQARGAQDSLFSFGQSKAKLFAKDTPKVTFADVAGIDEAKKELEEVVDFLKNSQKYRLLGARTPKGVLLVGPSGTGKTLLARAVAGEAGAPFFSMAGSEFMEMLVGVGASRVRDLFNTAKKSSPAIIFIDEIDAIGRVRSVGVMGGHDEREQTLNQILVEMDGFEPNTAVLVIAATNRGDLLDPALLRPGRFDRRVVLDLPDMEGRKAILKIHAKGKPMVANIDWDKVAKRTVGFSGADLENMLNEAAIQAARHNRKVIEFEDVEEAATKVKLGPEKKRLQSDLDRKMTAYHEAGHAIVTHELPHMDPVHRISIVSRGMALGFTLIPPDKDRLHETKSHLVQQIASMLGGRAAEESVFNEMTSGAANDIDKATMLAKNMVIEFGMSELGPINFGPTMDTTEWGGKWMNESHVSPEMQSRIDSEIKKIIDDAYKVALGIIKKYRKELDRVAMELVKKETLESEDFEKLVGHSKRALAMAKASK</sequence>
<dbReference type="EC" id="3.4.24.-" evidence="15"/>
<dbReference type="GO" id="GO:0006508">
    <property type="term" value="P:proteolysis"/>
    <property type="evidence" value="ECO:0007669"/>
    <property type="project" value="UniProtKB-KW"/>
</dbReference>
<keyword evidence="5 15" id="KW-0812">Transmembrane</keyword>
<dbReference type="PANTHER" id="PTHR23076:SF97">
    <property type="entry name" value="ATP-DEPENDENT ZINC METALLOPROTEASE YME1L1"/>
    <property type="match status" value="1"/>
</dbReference>
<keyword evidence="10 15" id="KW-0067">ATP-binding</keyword>
<dbReference type="InterPro" id="IPR041569">
    <property type="entry name" value="AAA_lid_3"/>
</dbReference>
<feature type="domain" description="AAA+ ATPase" evidence="17">
    <location>
        <begin position="195"/>
        <end position="334"/>
    </location>
</feature>
<dbReference type="SUPFAM" id="SSF52540">
    <property type="entry name" value="P-loop containing nucleoside triphosphate hydrolases"/>
    <property type="match status" value="1"/>
</dbReference>
<evidence type="ECO:0000256" key="1">
    <source>
        <dbReference type="ARBA" id="ARBA00004370"/>
    </source>
</evidence>
<dbReference type="STRING" id="1798375.A2773_06090"/>
<dbReference type="InterPro" id="IPR011546">
    <property type="entry name" value="Pept_M41_FtsH_extracell"/>
</dbReference>
<feature type="transmembrane region" description="Helical" evidence="15">
    <location>
        <begin position="110"/>
        <end position="132"/>
    </location>
</feature>
<keyword evidence="9 15" id="KW-0862">Zinc</keyword>
<keyword evidence="6 15" id="KW-0479">Metal-binding</keyword>
<dbReference type="FunFam" id="1.10.8.60:FF:000001">
    <property type="entry name" value="ATP-dependent zinc metalloprotease FtsH"/>
    <property type="match status" value="1"/>
</dbReference>
<accession>A0A1F5ZMR5</accession>
<dbReference type="Gene3D" id="1.10.8.60">
    <property type="match status" value="1"/>
</dbReference>
<feature type="active site" evidence="15">
    <location>
        <position position="425"/>
    </location>
</feature>
<dbReference type="SUPFAM" id="SSF140990">
    <property type="entry name" value="FtsH protease domain-like"/>
    <property type="match status" value="1"/>
</dbReference>
<dbReference type="GO" id="GO:0016887">
    <property type="term" value="F:ATP hydrolysis activity"/>
    <property type="evidence" value="ECO:0007669"/>
    <property type="project" value="UniProtKB-UniRule"/>
</dbReference>
<dbReference type="Pfam" id="PF01434">
    <property type="entry name" value="Peptidase_M41"/>
    <property type="match status" value="1"/>
</dbReference>
<evidence type="ECO:0000256" key="3">
    <source>
        <dbReference type="ARBA" id="ARBA00022475"/>
    </source>
</evidence>
<keyword evidence="4 15" id="KW-0645">Protease</keyword>
<evidence type="ECO:0000256" key="11">
    <source>
        <dbReference type="ARBA" id="ARBA00022989"/>
    </source>
</evidence>
<dbReference type="NCBIfam" id="TIGR01241">
    <property type="entry name" value="FtsH_fam"/>
    <property type="match status" value="1"/>
</dbReference>
<evidence type="ECO:0000256" key="16">
    <source>
        <dbReference type="RuleBase" id="RU003651"/>
    </source>
</evidence>
<dbReference type="InterPro" id="IPR003959">
    <property type="entry name" value="ATPase_AAA_core"/>
</dbReference>
<keyword evidence="11 15" id="KW-1133">Transmembrane helix</keyword>
<comment type="function">
    <text evidence="15">Acts as a processive, ATP-dependent zinc metallopeptidase for both cytoplasmic and membrane proteins. Plays a role in the quality control of integral membrane proteins.</text>
</comment>
<dbReference type="GO" id="GO:0004222">
    <property type="term" value="F:metalloendopeptidase activity"/>
    <property type="evidence" value="ECO:0007669"/>
    <property type="project" value="InterPro"/>
</dbReference>
<dbReference type="InterPro" id="IPR000642">
    <property type="entry name" value="Peptidase_M41"/>
</dbReference>
<keyword evidence="12 15" id="KW-0482">Metalloprotease</keyword>
<evidence type="ECO:0000256" key="7">
    <source>
        <dbReference type="ARBA" id="ARBA00022741"/>
    </source>
</evidence>
<comment type="subcellular location">
    <subcellularLocation>
        <location evidence="15">Cell membrane</location>
        <topology evidence="15">Multi-pass membrane protein</topology>
        <orientation evidence="15">Cytoplasmic side</orientation>
    </subcellularLocation>
    <subcellularLocation>
        <location evidence="1">Membrane</location>
    </subcellularLocation>
</comment>
<comment type="similarity">
    <text evidence="2 15">In the C-terminal section; belongs to the peptidase M41 family.</text>
</comment>
<dbReference type="GO" id="GO:0051301">
    <property type="term" value="P:cell division"/>
    <property type="evidence" value="ECO:0007669"/>
    <property type="project" value="UniProtKB-KW"/>
</dbReference>
<keyword evidence="18" id="KW-0132">Cell division</keyword>
<dbReference type="Gene3D" id="3.40.50.300">
    <property type="entry name" value="P-loop containing nucleotide triphosphate hydrolases"/>
    <property type="match status" value="1"/>
</dbReference>
<keyword evidence="8 15" id="KW-0378">Hydrolase</keyword>
<dbReference type="SMART" id="SM00382">
    <property type="entry name" value="AAA"/>
    <property type="match status" value="1"/>
</dbReference>
<comment type="similarity">
    <text evidence="14 15">In the central section; belongs to the AAA ATPase family.</text>
</comment>
<dbReference type="CDD" id="cd19501">
    <property type="entry name" value="RecA-like_FtsH"/>
    <property type="match status" value="1"/>
</dbReference>
<name>A0A1F5ZMR5_9BACT</name>
<proteinExistence type="inferred from homology"/>
<evidence type="ECO:0000256" key="4">
    <source>
        <dbReference type="ARBA" id="ARBA00022670"/>
    </source>
</evidence>
<dbReference type="InterPro" id="IPR005936">
    <property type="entry name" value="FtsH"/>
</dbReference>
<evidence type="ECO:0000256" key="12">
    <source>
        <dbReference type="ARBA" id="ARBA00023049"/>
    </source>
</evidence>
<evidence type="ECO:0000256" key="6">
    <source>
        <dbReference type="ARBA" id="ARBA00022723"/>
    </source>
</evidence>
<evidence type="ECO:0000256" key="2">
    <source>
        <dbReference type="ARBA" id="ARBA00010044"/>
    </source>
</evidence>
<evidence type="ECO:0000256" key="8">
    <source>
        <dbReference type="ARBA" id="ARBA00022801"/>
    </source>
</evidence>
<dbReference type="GO" id="GO:0030163">
    <property type="term" value="P:protein catabolic process"/>
    <property type="evidence" value="ECO:0007669"/>
    <property type="project" value="UniProtKB-UniRule"/>
</dbReference>
<dbReference type="GO" id="GO:0005886">
    <property type="term" value="C:plasma membrane"/>
    <property type="evidence" value="ECO:0007669"/>
    <property type="project" value="UniProtKB-SubCell"/>
</dbReference>
<feature type="transmembrane region" description="Helical" evidence="15">
    <location>
        <begin position="12"/>
        <end position="30"/>
    </location>
</feature>
<comment type="subunit">
    <text evidence="15">Homohexamer.</text>
</comment>
<comment type="caution">
    <text evidence="15">Lacks conserved residue(s) required for the propagation of feature annotation.</text>
</comment>
<gene>
    <name evidence="15" type="primary">ftsH</name>
    <name evidence="18" type="ORF">A2773_06090</name>
</gene>
<dbReference type="AlphaFoldDB" id="A0A1F5ZMR5"/>
<evidence type="ECO:0000313" key="19">
    <source>
        <dbReference type="Proteomes" id="UP000177383"/>
    </source>
</evidence>
<protein>
    <recommendedName>
        <fullName evidence="15">ATP-dependent zinc metalloprotease FtsH</fullName>
        <ecNumber evidence="15">3.4.24.-</ecNumber>
    </recommendedName>
</protein>
<evidence type="ECO:0000256" key="14">
    <source>
        <dbReference type="ARBA" id="ARBA00061570"/>
    </source>
</evidence>
<evidence type="ECO:0000256" key="9">
    <source>
        <dbReference type="ARBA" id="ARBA00022833"/>
    </source>
</evidence>
<dbReference type="FunFam" id="1.20.58.760:FF:000001">
    <property type="entry name" value="ATP-dependent zinc metalloprotease FtsH"/>
    <property type="match status" value="1"/>
</dbReference>
<comment type="caution">
    <text evidence="18">The sequence shown here is derived from an EMBL/GenBank/DDBJ whole genome shotgun (WGS) entry which is preliminary data.</text>
</comment>
<dbReference type="GO" id="GO:0004176">
    <property type="term" value="F:ATP-dependent peptidase activity"/>
    <property type="evidence" value="ECO:0007669"/>
    <property type="project" value="InterPro"/>
</dbReference>
<dbReference type="HAMAP" id="MF_01458">
    <property type="entry name" value="FtsH"/>
    <property type="match status" value="1"/>
</dbReference>
<keyword evidence="18" id="KW-0131">Cell cycle</keyword>
<dbReference type="Pfam" id="PF06480">
    <property type="entry name" value="FtsH_ext"/>
    <property type="match status" value="1"/>
</dbReference>
<dbReference type="Proteomes" id="UP000177383">
    <property type="component" value="Unassembled WGS sequence"/>
</dbReference>
<dbReference type="Gene3D" id="1.20.58.760">
    <property type="entry name" value="Peptidase M41"/>
    <property type="match status" value="1"/>
</dbReference>
<reference evidence="18 19" key="1">
    <citation type="journal article" date="2016" name="Nat. Commun.">
        <title>Thousands of microbial genomes shed light on interconnected biogeochemical processes in an aquifer system.</title>
        <authorList>
            <person name="Anantharaman K."/>
            <person name="Brown C.T."/>
            <person name="Hug L.A."/>
            <person name="Sharon I."/>
            <person name="Castelle C.J."/>
            <person name="Probst A.J."/>
            <person name="Thomas B.C."/>
            <person name="Singh A."/>
            <person name="Wilkins M.J."/>
            <person name="Karaoz U."/>
            <person name="Brodie E.L."/>
            <person name="Williams K.H."/>
            <person name="Hubbard S.S."/>
            <person name="Banfield J.F."/>
        </authorList>
    </citation>
    <scope>NUCLEOTIDE SEQUENCE [LARGE SCALE GENOMIC DNA]</scope>
</reference>
<keyword evidence="13 15" id="KW-0472">Membrane</keyword>
<evidence type="ECO:0000313" key="18">
    <source>
        <dbReference type="EMBL" id="OGG13392.1"/>
    </source>
</evidence>
<dbReference type="Pfam" id="PF17862">
    <property type="entry name" value="AAA_lid_3"/>
    <property type="match status" value="1"/>
</dbReference>
<keyword evidence="3 15" id="KW-1003">Cell membrane</keyword>
<dbReference type="InterPro" id="IPR027417">
    <property type="entry name" value="P-loop_NTPase"/>
</dbReference>
<comment type="similarity">
    <text evidence="16">Belongs to the AAA ATPase family.</text>
</comment>
<keyword evidence="7 15" id="KW-0547">Nucleotide-binding</keyword>
<dbReference type="EMBL" id="MFJE01000055">
    <property type="protein sequence ID" value="OGG13392.1"/>
    <property type="molecule type" value="Genomic_DNA"/>
</dbReference>
<dbReference type="Pfam" id="PF00004">
    <property type="entry name" value="AAA"/>
    <property type="match status" value="1"/>
</dbReference>
<feature type="binding site" evidence="15">
    <location>
        <position position="428"/>
    </location>
    <ligand>
        <name>Zn(2+)</name>
        <dbReference type="ChEBI" id="CHEBI:29105"/>
        <note>catalytic</note>
    </ligand>
</feature>
<dbReference type="PROSITE" id="PS00674">
    <property type="entry name" value="AAA"/>
    <property type="match status" value="1"/>
</dbReference>
<evidence type="ECO:0000256" key="15">
    <source>
        <dbReference type="HAMAP-Rule" id="MF_01458"/>
    </source>
</evidence>
<feature type="binding site" evidence="15">
    <location>
        <position position="424"/>
    </location>
    <ligand>
        <name>Zn(2+)</name>
        <dbReference type="ChEBI" id="CHEBI:29105"/>
        <note>catalytic</note>
    </ligand>
</feature>
<dbReference type="FunFam" id="3.40.50.300:FF:000001">
    <property type="entry name" value="ATP-dependent zinc metalloprotease FtsH"/>
    <property type="match status" value="1"/>
</dbReference>
<organism evidence="18 19">
    <name type="scientific">Candidatus Gottesmanbacteria bacterium RIFCSPHIGHO2_01_FULL_39_10</name>
    <dbReference type="NCBI Taxonomy" id="1798375"/>
    <lineage>
        <taxon>Bacteria</taxon>
        <taxon>Candidatus Gottesmaniibacteriota</taxon>
    </lineage>
</organism>
<feature type="binding site" evidence="15">
    <location>
        <position position="500"/>
    </location>
    <ligand>
        <name>Zn(2+)</name>
        <dbReference type="ChEBI" id="CHEBI:29105"/>
        <note>catalytic</note>
    </ligand>
</feature>
<evidence type="ECO:0000256" key="10">
    <source>
        <dbReference type="ARBA" id="ARBA00022840"/>
    </source>
</evidence>
<dbReference type="GO" id="GO:0005524">
    <property type="term" value="F:ATP binding"/>
    <property type="evidence" value="ECO:0007669"/>
    <property type="project" value="UniProtKB-UniRule"/>
</dbReference>
<comment type="cofactor">
    <cofactor evidence="15">
        <name>Zn(2+)</name>
        <dbReference type="ChEBI" id="CHEBI:29105"/>
    </cofactor>
    <text evidence="15">Binds 1 zinc ion per subunit.</text>
</comment>
<dbReference type="InterPro" id="IPR003593">
    <property type="entry name" value="AAA+_ATPase"/>
</dbReference>
<dbReference type="PANTHER" id="PTHR23076">
    <property type="entry name" value="METALLOPROTEASE M41 FTSH"/>
    <property type="match status" value="1"/>
</dbReference>